<dbReference type="CDD" id="cd14736">
    <property type="entry name" value="BACK_AtBPM-like"/>
    <property type="match status" value="1"/>
</dbReference>
<dbReference type="PROSITE" id="PS50097">
    <property type="entry name" value="BTB"/>
    <property type="match status" value="1"/>
</dbReference>
<dbReference type="SUPFAM" id="SSF54695">
    <property type="entry name" value="POZ domain"/>
    <property type="match status" value="1"/>
</dbReference>
<dbReference type="SUPFAM" id="SSF49599">
    <property type="entry name" value="TRAF domain-like"/>
    <property type="match status" value="1"/>
</dbReference>
<dbReference type="Proteomes" id="UP001627284">
    <property type="component" value="Unassembled WGS sequence"/>
</dbReference>
<feature type="region of interest" description="Disordered" evidence="4">
    <location>
        <begin position="1"/>
        <end position="21"/>
    </location>
</feature>
<dbReference type="SMART" id="SM00225">
    <property type="entry name" value="BTB"/>
    <property type="match status" value="1"/>
</dbReference>
<dbReference type="InterPro" id="IPR000210">
    <property type="entry name" value="BTB/POZ_dom"/>
</dbReference>
<name>A0ABD2UP79_9SOLN</name>
<reference evidence="7 8" key="1">
    <citation type="submission" date="2024-05" db="EMBL/GenBank/DDBJ databases">
        <title>De novo assembly of an allotetraploid wild potato.</title>
        <authorList>
            <person name="Hosaka A.J."/>
        </authorList>
    </citation>
    <scope>NUCLEOTIDE SEQUENCE [LARGE SCALE GENOMIC DNA]</scope>
    <source>
        <tissue evidence="7">Young leaves</tissue>
    </source>
</reference>
<dbReference type="Pfam" id="PF22486">
    <property type="entry name" value="MATH_2"/>
    <property type="match status" value="1"/>
</dbReference>
<dbReference type="InterPro" id="IPR056423">
    <property type="entry name" value="BACK_BPM_SPOP"/>
</dbReference>
<comment type="function">
    <text evidence="1">May act as a substrate-specific adapter of an E3 ubiquitin-protein ligase complex (CUL3-RBX1-BTB) which mediates the ubiquitination and subsequent proteasomal degradation of target proteins.</text>
</comment>
<dbReference type="SMART" id="SM00061">
    <property type="entry name" value="MATH"/>
    <property type="match status" value="1"/>
</dbReference>
<dbReference type="PROSITE" id="PS50144">
    <property type="entry name" value="MATH"/>
    <property type="match status" value="1"/>
</dbReference>
<evidence type="ECO:0000256" key="4">
    <source>
        <dbReference type="SAM" id="MobiDB-lite"/>
    </source>
</evidence>
<comment type="pathway">
    <text evidence="2">Protein modification; protein ubiquitination.</text>
</comment>
<evidence type="ECO:0000259" key="5">
    <source>
        <dbReference type="PROSITE" id="PS50097"/>
    </source>
</evidence>
<evidence type="ECO:0000256" key="1">
    <source>
        <dbReference type="ARBA" id="ARBA00002668"/>
    </source>
</evidence>
<dbReference type="Gene3D" id="3.30.710.10">
    <property type="entry name" value="Potassium Channel Kv1.1, Chain A"/>
    <property type="match status" value="1"/>
</dbReference>
<dbReference type="InterPro" id="IPR002083">
    <property type="entry name" value="MATH/TRAF_dom"/>
</dbReference>
<gene>
    <name evidence="7" type="ORF">AABB24_009903</name>
</gene>
<dbReference type="Gene3D" id="2.60.210.10">
    <property type="entry name" value="Apoptosis, Tumor Necrosis Factor Receptor Associated Protein 2, Chain A"/>
    <property type="match status" value="1"/>
</dbReference>
<dbReference type="InterPro" id="IPR008974">
    <property type="entry name" value="TRAF-like"/>
</dbReference>
<accession>A0ABD2UP79</accession>
<dbReference type="EMBL" id="JBJKTR010000005">
    <property type="protein sequence ID" value="KAL3369302.1"/>
    <property type="molecule type" value="Genomic_DNA"/>
</dbReference>
<proteinExistence type="inferred from homology"/>
<dbReference type="AlphaFoldDB" id="A0ABD2UP79"/>
<dbReference type="Pfam" id="PF00651">
    <property type="entry name" value="BTB"/>
    <property type="match status" value="1"/>
</dbReference>
<comment type="caution">
    <text evidence="7">The sequence shown here is derived from an EMBL/GenBank/DDBJ whole genome shotgun (WGS) entry which is preliminary data.</text>
</comment>
<dbReference type="FunFam" id="3.30.710.10:FF:000136">
    <property type="entry name" value="BTB-POZ and math domain 1"/>
    <property type="match status" value="1"/>
</dbReference>
<feature type="domain" description="MATH" evidence="6">
    <location>
        <begin position="23"/>
        <end position="157"/>
    </location>
</feature>
<evidence type="ECO:0000259" key="6">
    <source>
        <dbReference type="PROSITE" id="PS50144"/>
    </source>
</evidence>
<dbReference type="InterPro" id="IPR045005">
    <property type="entry name" value="BPM1-6"/>
</dbReference>
<dbReference type="InterPro" id="IPR011333">
    <property type="entry name" value="SKP1/BTB/POZ_sf"/>
</dbReference>
<comment type="similarity">
    <text evidence="3">Belongs to the Tdpoz family.</text>
</comment>
<feature type="domain" description="BTB" evidence="5">
    <location>
        <begin position="193"/>
        <end position="256"/>
    </location>
</feature>
<dbReference type="Pfam" id="PF24570">
    <property type="entry name" value="BACK_BPM_SPOP"/>
    <property type="match status" value="1"/>
</dbReference>
<evidence type="ECO:0000256" key="3">
    <source>
        <dbReference type="ARBA" id="ARBA00010846"/>
    </source>
</evidence>
<dbReference type="InterPro" id="IPR034090">
    <property type="entry name" value="BPM_C"/>
</dbReference>
<dbReference type="PANTHER" id="PTHR26379:SF293">
    <property type="entry name" value="BTB_POZ AND MATH DOMAIN-CONTAINING PROTEIN 3"/>
    <property type="match status" value="1"/>
</dbReference>
<dbReference type="CDD" id="cd00121">
    <property type="entry name" value="MATH"/>
    <property type="match status" value="1"/>
</dbReference>
<evidence type="ECO:0000313" key="7">
    <source>
        <dbReference type="EMBL" id="KAL3369302.1"/>
    </source>
</evidence>
<dbReference type="GO" id="GO:0071472">
    <property type="term" value="P:cellular response to salt stress"/>
    <property type="evidence" value="ECO:0007669"/>
    <property type="project" value="UniProtKB-ARBA"/>
</dbReference>
<evidence type="ECO:0008006" key="9">
    <source>
        <dbReference type="Google" id="ProtNLM"/>
    </source>
</evidence>
<dbReference type="CDD" id="cd18280">
    <property type="entry name" value="BTB_POZ_BPM_plant"/>
    <property type="match status" value="1"/>
</dbReference>
<evidence type="ECO:0000256" key="2">
    <source>
        <dbReference type="ARBA" id="ARBA00004906"/>
    </source>
</evidence>
<evidence type="ECO:0000313" key="8">
    <source>
        <dbReference type="Proteomes" id="UP001627284"/>
    </source>
</evidence>
<dbReference type="Gene3D" id="1.25.40.420">
    <property type="match status" value="1"/>
</dbReference>
<keyword evidence="8" id="KW-1185">Reference proteome</keyword>
<organism evidence="7 8">
    <name type="scientific">Solanum stoloniferum</name>
    <dbReference type="NCBI Taxonomy" id="62892"/>
    <lineage>
        <taxon>Eukaryota</taxon>
        <taxon>Viridiplantae</taxon>
        <taxon>Streptophyta</taxon>
        <taxon>Embryophyta</taxon>
        <taxon>Tracheophyta</taxon>
        <taxon>Spermatophyta</taxon>
        <taxon>Magnoliopsida</taxon>
        <taxon>eudicotyledons</taxon>
        <taxon>Gunneridae</taxon>
        <taxon>Pentapetalae</taxon>
        <taxon>asterids</taxon>
        <taxon>lamiids</taxon>
        <taxon>Solanales</taxon>
        <taxon>Solanaceae</taxon>
        <taxon>Solanoideae</taxon>
        <taxon>Solaneae</taxon>
        <taxon>Solanum</taxon>
    </lineage>
</organism>
<dbReference type="PANTHER" id="PTHR26379">
    <property type="entry name" value="BTB/POZ AND MATH DOMAIN-CONTAINING PROTEIN 1"/>
    <property type="match status" value="1"/>
</dbReference>
<sequence>MNQISIDRAGNDSSSKSVNETVNGSHHFTIRGYSLAKGMGPGKYISSDIFTVGGYDWAIYFYPDGKNIEDSSMYVSVFIALASEGTDVRALFELTMLDQSGKVKHKVHSHFDRALESGPYTLKYRGSMWGYKRFFRRASLETSDYLKDDCLSMHCTVGVVRTRVEGPKNYSVTIPPSDMGQSLKYLLDAELGCDIVFRVGEEAFKGHKLILAARSPVFRAQFFGLLGNPKTDELEIEDIEPSVFKAMLQYIYSDELPDLIEITGSTSTCTSTIVMQHLLAAADRFGLDRLKELCEAKLCEEVNVDTVATTLSLAEQHRCPQLKAICLKFAATNLGVVMQKDGFKHLEESCPLLLSELLETVASVDEKPSLTSSKKRSSSSSIFGLDLAADGAAADSVNLTVRRVRRRM</sequence>
<protein>
    <recommendedName>
        <fullName evidence="9">BTB/POZ and MATH domain-containing protein 3-like</fullName>
    </recommendedName>
</protein>